<keyword evidence="2" id="KW-1185">Reference proteome</keyword>
<dbReference type="Proteomes" id="UP000516052">
    <property type="component" value="Chromosome"/>
</dbReference>
<dbReference type="InterPro" id="IPR036291">
    <property type="entry name" value="NAD(P)-bd_dom_sf"/>
</dbReference>
<accession>A0A7H0IQM9</accession>
<protein>
    <submittedName>
        <fullName evidence="1">2,3-diaminopropionate biosynthesis protein SbnB</fullName>
    </submittedName>
</protein>
<dbReference type="SUPFAM" id="SSF51735">
    <property type="entry name" value="NAD(P)-binding Rossmann-fold domains"/>
    <property type="match status" value="1"/>
</dbReference>
<dbReference type="KEGG" id="sroi:IAG44_40610"/>
<dbReference type="Pfam" id="PF02423">
    <property type="entry name" value="OCD_Mu_crystall"/>
    <property type="match status" value="1"/>
</dbReference>
<dbReference type="GO" id="GO:0019290">
    <property type="term" value="P:siderophore biosynthetic process"/>
    <property type="evidence" value="ECO:0007669"/>
    <property type="project" value="InterPro"/>
</dbReference>
<sequence length="340" mass="35004">MRAGEIPVAPFSVVPGPVVSGILGASHAAILDIVARTYLAHEQGQSVNPDSYFLRFPDKPDARVIALPSYLGGDVDAIGIKWIASFPGNIARGLPRASAVLLLNDYATGYPLACLEAAGISAARTAASAAIAARALAPGAGPVSAAFVGAGVIARTVLDYLTAHGVALSDVLVHDLDAASAGHLVRHAGQRLGVPGAVGSLEQALARDLVVFATTAATPYVPAGTLLRPGQLLLNISLRDLAPEVLLGCDNVVDDVDHCLKAQTSPHLAEQLTGGREFVTGTLGGVLAGEVVPDPARPTVFSPFGLGILDLAVGHHVLREARRRGATVEIAEFFGETARW</sequence>
<dbReference type="GO" id="GO:0016639">
    <property type="term" value="F:oxidoreductase activity, acting on the CH-NH2 group of donors, NAD or NADP as acceptor"/>
    <property type="evidence" value="ECO:0007669"/>
    <property type="project" value="InterPro"/>
</dbReference>
<dbReference type="PANTHER" id="PTHR13812:SF19">
    <property type="entry name" value="KETIMINE REDUCTASE MU-CRYSTALLIN"/>
    <property type="match status" value="1"/>
</dbReference>
<evidence type="ECO:0000313" key="1">
    <source>
        <dbReference type="EMBL" id="QNP75095.1"/>
    </source>
</evidence>
<dbReference type="Gene3D" id="3.40.50.720">
    <property type="entry name" value="NAD(P)-binding Rossmann-like Domain"/>
    <property type="match status" value="1"/>
</dbReference>
<name>A0A7H0IQM9_9ACTN</name>
<organism evidence="1 2">
    <name type="scientific">Streptomyces roseirectus</name>
    <dbReference type="NCBI Taxonomy" id="2768066"/>
    <lineage>
        <taxon>Bacteria</taxon>
        <taxon>Bacillati</taxon>
        <taxon>Actinomycetota</taxon>
        <taxon>Actinomycetes</taxon>
        <taxon>Kitasatosporales</taxon>
        <taxon>Streptomycetaceae</taxon>
        <taxon>Streptomyces</taxon>
    </lineage>
</organism>
<evidence type="ECO:0000313" key="2">
    <source>
        <dbReference type="Proteomes" id="UP000516052"/>
    </source>
</evidence>
<gene>
    <name evidence="1" type="primary">sbnB</name>
    <name evidence="1" type="ORF">IAG44_40610</name>
</gene>
<proteinExistence type="predicted"/>
<dbReference type="InterPro" id="IPR023401">
    <property type="entry name" value="ODC_N"/>
</dbReference>
<dbReference type="InterPro" id="IPR023866">
    <property type="entry name" value="SbnB"/>
</dbReference>
<dbReference type="Gene3D" id="3.30.1780.10">
    <property type="entry name" value="ornithine cyclodeaminase, domain 1"/>
    <property type="match status" value="1"/>
</dbReference>
<dbReference type="GO" id="GO:0005737">
    <property type="term" value="C:cytoplasm"/>
    <property type="evidence" value="ECO:0007669"/>
    <property type="project" value="TreeGrafter"/>
</dbReference>
<dbReference type="AlphaFoldDB" id="A0A7H0IQM9"/>
<reference evidence="1 2" key="1">
    <citation type="submission" date="2020-08" db="EMBL/GenBank/DDBJ databases">
        <title>A novel species.</title>
        <authorList>
            <person name="Gao J."/>
        </authorList>
    </citation>
    <scope>NUCLEOTIDE SEQUENCE [LARGE SCALE GENOMIC DNA]</scope>
    <source>
        <strain evidence="1 2">CRXT-G-22</strain>
    </source>
</reference>
<dbReference type="InterPro" id="IPR003462">
    <property type="entry name" value="ODC_Mu_crystall"/>
</dbReference>
<dbReference type="EMBL" id="CP060828">
    <property type="protein sequence ID" value="QNP75095.1"/>
    <property type="molecule type" value="Genomic_DNA"/>
</dbReference>
<dbReference type="NCBIfam" id="TIGR03944">
    <property type="entry name" value="dehyd_SbnB_fam"/>
    <property type="match status" value="1"/>
</dbReference>
<dbReference type="PANTHER" id="PTHR13812">
    <property type="entry name" value="KETIMINE REDUCTASE MU-CRYSTALLIN"/>
    <property type="match status" value="1"/>
</dbReference>
<dbReference type="PIRSF" id="PIRSF001439">
    <property type="entry name" value="CryM"/>
    <property type="match status" value="1"/>
</dbReference>